<reference evidence="10" key="1">
    <citation type="journal article" date="2019" name="Int. J. Syst. Evol. Microbiol.">
        <title>The Global Catalogue of Microorganisms (GCM) 10K type strain sequencing project: providing services to taxonomists for standard genome sequencing and annotation.</title>
        <authorList>
            <consortium name="The Broad Institute Genomics Platform"/>
            <consortium name="The Broad Institute Genome Sequencing Center for Infectious Disease"/>
            <person name="Wu L."/>
            <person name="Ma J."/>
        </authorList>
    </citation>
    <scope>NUCLEOTIDE SEQUENCE [LARGE SCALE GENOMIC DNA]</scope>
    <source>
        <strain evidence="10">JCM 17551</strain>
    </source>
</reference>
<evidence type="ECO:0000256" key="7">
    <source>
        <dbReference type="SAM" id="Phobius"/>
    </source>
</evidence>
<evidence type="ECO:0000256" key="2">
    <source>
        <dbReference type="ARBA" id="ARBA00022692"/>
    </source>
</evidence>
<dbReference type="Pfam" id="PF10604">
    <property type="entry name" value="Polyketide_cyc2"/>
    <property type="match status" value="1"/>
</dbReference>
<feature type="transmembrane region" description="Helical" evidence="7">
    <location>
        <begin position="365"/>
        <end position="387"/>
    </location>
</feature>
<dbReference type="Gene3D" id="3.30.530.20">
    <property type="match status" value="1"/>
</dbReference>
<dbReference type="InterPro" id="IPR023393">
    <property type="entry name" value="START-like_dom_sf"/>
</dbReference>
<dbReference type="Proteomes" id="UP001501565">
    <property type="component" value="Unassembled WGS sequence"/>
</dbReference>
<evidence type="ECO:0000256" key="1">
    <source>
        <dbReference type="ARBA" id="ARBA00004127"/>
    </source>
</evidence>
<feature type="transmembrane region" description="Helical" evidence="7">
    <location>
        <begin position="47"/>
        <end position="68"/>
    </location>
</feature>
<evidence type="ECO:0000313" key="10">
    <source>
        <dbReference type="Proteomes" id="UP001501565"/>
    </source>
</evidence>
<evidence type="ECO:0000259" key="8">
    <source>
        <dbReference type="Pfam" id="PF04116"/>
    </source>
</evidence>
<comment type="caution">
    <text evidence="9">The sequence shown here is derived from an EMBL/GenBank/DDBJ whole genome shotgun (WGS) entry which is preliminary data.</text>
</comment>
<sequence>MEFEYNFGAVGIPLFLIFMLFEYIALKLKGRNLHTYSDSVTSGSMGACLLISEALLKVFTFGVFIWVWENYRVLEFSSASLVTWVVFFFGVDFCYYWFHRIAHERNILWGAHEGHHQGEEFNYTTAVRQSAFQYAFSWVFYLPLAVLGCPPEVYLGQFLILKAYQFWIHTQGIDRVPFIEGILSTPSSHRVHHAKNPMYIDRNYGGTLVIWDRFFGSWQPELREEACHYGTTNVPNTLSPLKLNFRHWHNLFHDTIATKKMSDKIAVWFKPTGWRPADCVDVNHHLQKEGTANRPKYDPYSTLPKKVYAGFSTLLTFLAGTMFIFLSPQLDALYKIAGALILVSGVIVATHLLENKTKLIPFEAIRLPLMLGFIYALWSFPVTTTVVNKIVINKPGYEALNYAGDVNHWPKWHPSSKHVVTSQTGATNNSASSSNTIQLSALHAGDTFTEKIETPIGPNDLKWNITDYQPGQEWSAKAENLTNGSVISLIYRVSATSERQTEFERTLKYTLPNFALVAANALYAKKKIEQNSAHSLVQLKAAIESI</sequence>
<keyword evidence="5" id="KW-0443">Lipid metabolism</keyword>
<accession>A0ABP7N161</accession>
<dbReference type="EMBL" id="BAABBN010000012">
    <property type="protein sequence ID" value="GAA3934404.1"/>
    <property type="molecule type" value="Genomic_DNA"/>
</dbReference>
<keyword evidence="3 7" id="KW-1133">Transmembrane helix</keyword>
<gene>
    <name evidence="9" type="ORF">GCM10022277_33740</name>
</gene>
<keyword evidence="4" id="KW-0560">Oxidoreductase</keyword>
<keyword evidence="2 7" id="KW-0812">Transmembrane</keyword>
<keyword evidence="10" id="KW-1185">Reference proteome</keyword>
<feature type="transmembrane region" description="Helical" evidence="7">
    <location>
        <begin position="80"/>
        <end position="98"/>
    </location>
</feature>
<feature type="transmembrane region" description="Helical" evidence="7">
    <location>
        <begin position="307"/>
        <end position="326"/>
    </location>
</feature>
<organism evidence="9 10">
    <name type="scientific">Litoribacillus peritrichatus</name>
    <dbReference type="NCBI Taxonomy" id="718191"/>
    <lineage>
        <taxon>Bacteria</taxon>
        <taxon>Pseudomonadati</taxon>
        <taxon>Pseudomonadota</taxon>
        <taxon>Gammaproteobacteria</taxon>
        <taxon>Oceanospirillales</taxon>
        <taxon>Oceanospirillaceae</taxon>
        <taxon>Litoribacillus</taxon>
    </lineage>
</organism>
<evidence type="ECO:0000256" key="6">
    <source>
        <dbReference type="ARBA" id="ARBA00023136"/>
    </source>
</evidence>
<dbReference type="RefSeq" id="WP_344799766.1">
    <property type="nucleotide sequence ID" value="NZ_BAABBN010000012.1"/>
</dbReference>
<evidence type="ECO:0000256" key="3">
    <source>
        <dbReference type="ARBA" id="ARBA00022989"/>
    </source>
</evidence>
<dbReference type="Pfam" id="PF04116">
    <property type="entry name" value="FA_hydroxylase"/>
    <property type="match status" value="1"/>
</dbReference>
<evidence type="ECO:0000313" key="9">
    <source>
        <dbReference type="EMBL" id="GAA3934404.1"/>
    </source>
</evidence>
<dbReference type="CDD" id="cd07812">
    <property type="entry name" value="SRPBCC"/>
    <property type="match status" value="1"/>
</dbReference>
<dbReference type="InterPro" id="IPR006694">
    <property type="entry name" value="Fatty_acid_hydroxylase"/>
</dbReference>
<dbReference type="PANTHER" id="PTHR21624">
    <property type="entry name" value="STEROL DESATURASE-RELATED PROTEIN"/>
    <property type="match status" value="1"/>
</dbReference>
<feature type="transmembrane region" description="Helical" evidence="7">
    <location>
        <begin position="6"/>
        <end position="26"/>
    </location>
</feature>
<protein>
    <recommendedName>
        <fullName evidence="8">Fatty acid hydroxylase domain-containing protein</fullName>
    </recommendedName>
</protein>
<comment type="subcellular location">
    <subcellularLocation>
        <location evidence="1">Endomembrane system</location>
        <topology evidence="1">Multi-pass membrane protein</topology>
    </subcellularLocation>
</comment>
<evidence type="ECO:0000256" key="4">
    <source>
        <dbReference type="ARBA" id="ARBA00023002"/>
    </source>
</evidence>
<name>A0ABP7N161_9GAMM</name>
<feature type="transmembrane region" description="Helical" evidence="7">
    <location>
        <begin position="332"/>
        <end position="353"/>
    </location>
</feature>
<dbReference type="InterPro" id="IPR051689">
    <property type="entry name" value="Sterol_desaturase/TMEM195"/>
</dbReference>
<dbReference type="PANTHER" id="PTHR21624:SF1">
    <property type="entry name" value="ALKYLGLYCEROL MONOOXYGENASE"/>
    <property type="match status" value="1"/>
</dbReference>
<feature type="domain" description="Fatty acid hydroxylase" evidence="8">
    <location>
        <begin position="84"/>
        <end position="217"/>
    </location>
</feature>
<dbReference type="SUPFAM" id="SSF55961">
    <property type="entry name" value="Bet v1-like"/>
    <property type="match status" value="1"/>
</dbReference>
<evidence type="ECO:0000256" key="5">
    <source>
        <dbReference type="ARBA" id="ARBA00023098"/>
    </source>
</evidence>
<proteinExistence type="predicted"/>
<dbReference type="InterPro" id="IPR019587">
    <property type="entry name" value="Polyketide_cyclase/dehydratase"/>
</dbReference>
<keyword evidence="6 7" id="KW-0472">Membrane</keyword>